<organism evidence="2 3">
    <name type="scientific">Acinonyx jubatus</name>
    <name type="common">Cheetah</name>
    <dbReference type="NCBI Taxonomy" id="32536"/>
    <lineage>
        <taxon>Eukaryota</taxon>
        <taxon>Metazoa</taxon>
        <taxon>Chordata</taxon>
        <taxon>Craniata</taxon>
        <taxon>Vertebrata</taxon>
        <taxon>Euteleostomi</taxon>
        <taxon>Mammalia</taxon>
        <taxon>Eutheria</taxon>
        <taxon>Laurasiatheria</taxon>
        <taxon>Carnivora</taxon>
        <taxon>Feliformia</taxon>
        <taxon>Felidae</taxon>
        <taxon>Felinae</taxon>
        <taxon>Acinonyx</taxon>
    </lineage>
</organism>
<dbReference type="PANTHER" id="PTHR40387">
    <property type="entry name" value="PROTEIN FAM240B"/>
    <property type="match status" value="1"/>
</dbReference>
<dbReference type="GeneID" id="128312164"/>
<protein>
    <submittedName>
        <fullName evidence="3">Protein FAM240C</fullName>
    </submittedName>
</protein>
<dbReference type="InterPro" id="IPR040261">
    <property type="entry name" value="FAM240"/>
</dbReference>
<dbReference type="RefSeq" id="XP_053060872.1">
    <property type="nucleotide sequence ID" value="XM_053204897.1"/>
</dbReference>
<dbReference type="Proteomes" id="UP001652583">
    <property type="component" value="Chromosome C1"/>
</dbReference>
<evidence type="ECO:0000313" key="2">
    <source>
        <dbReference type="Proteomes" id="UP001652583"/>
    </source>
</evidence>
<gene>
    <name evidence="3" type="primary">FAM240C</name>
</gene>
<keyword evidence="2" id="KW-1185">Reference proteome</keyword>
<reference evidence="3" key="2">
    <citation type="submission" date="2025-08" db="UniProtKB">
        <authorList>
            <consortium name="RefSeq"/>
        </authorList>
    </citation>
    <scope>IDENTIFICATION</scope>
    <source>
        <tissue evidence="3">Blood</tissue>
    </source>
</reference>
<accession>A0ABM3NN63</accession>
<name>A0ABM3NN63_ACIJB</name>
<feature type="region of interest" description="Disordered" evidence="1">
    <location>
        <begin position="63"/>
        <end position="91"/>
    </location>
</feature>
<sequence length="91" mass="10466">MSKSYTLKQPGRIAYDAGMIKKFWEEKIELHTKQLQSEDMRTRRSALDRLRGEWARMLEGRNKMLQGPPEAPTRPCLLGPQPSHARDTTAA</sequence>
<proteinExistence type="predicted"/>
<evidence type="ECO:0000313" key="3">
    <source>
        <dbReference type="RefSeq" id="XP_053060872.1"/>
    </source>
</evidence>
<evidence type="ECO:0000256" key="1">
    <source>
        <dbReference type="SAM" id="MobiDB-lite"/>
    </source>
</evidence>
<dbReference type="PANTHER" id="PTHR40387:SF4">
    <property type="entry name" value="PROTEIN FAM240C"/>
    <property type="match status" value="1"/>
</dbReference>
<reference evidence="2" key="1">
    <citation type="submission" date="2025-05" db="UniProtKB">
        <authorList>
            <consortium name="RefSeq"/>
        </authorList>
    </citation>
    <scope>NUCLEOTIDE SEQUENCE [LARGE SCALE GENOMIC DNA]</scope>
</reference>